<feature type="domain" description="NADP-dependent oxidoreductase" evidence="1">
    <location>
        <begin position="21"/>
        <end position="304"/>
    </location>
</feature>
<dbReference type="PANTHER" id="PTHR42686:SF1">
    <property type="entry name" value="GH17980P-RELATED"/>
    <property type="match status" value="1"/>
</dbReference>
<dbReference type="Pfam" id="PF00248">
    <property type="entry name" value="Aldo_ket_red"/>
    <property type="match status" value="1"/>
</dbReference>
<dbReference type="Gene3D" id="3.20.20.100">
    <property type="entry name" value="NADP-dependent oxidoreductase domain"/>
    <property type="match status" value="1"/>
</dbReference>
<protein>
    <recommendedName>
        <fullName evidence="1">NADP-dependent oxidoreductase domain-containing protein</fullName>
    </recommendedName>
</protein>
<dbReference type="InterPro" id="IPR020471">
    <property type="entry name" value="AKR"/>
</dbReference>
<evidence type="ECO:0000313" key="3">
    <source>
        <dbReference type="Proteomes" id="UP000230790"/>
    </source>
</evidence>
<dbReference type="Proteomes" id="UP000230790">
    <property type="component" value="Unassembled WGS sequence"/>
</dbReference>
<gene>
    <name evidence="2" type="ORF">CUN48_09445</name>
</gene>
<dbReference type="PANTHER" id="PTHR42686">
    <property type="entry name" value="GH17980P-RELATED"/>
    <property type="match status" value="1"/>
</dbReference>
<dbReference type="InterPro" id="IPR036812">
    <property type="entry name" value="NAD(P)_OxRdtase_dom_sf"/>
</dbReference>
<dbReference type="AlphaFoldDB" id="A0A2M8QBU0"/>
<reference evidence="2 3" key="1">
    <citation type="submission" date="2017-11" db="EMBL/GenBank/DDBJ databases">
        <title>Evolution of Phototrophy in the Chloroflexi Phylum Driven by Horizontal Gene Transfer.</title>
        <authorList>
            <person name="Ward L.M."/>
            <person name="Hemp J."/>
            <person name="Shih P.M."/>
            <person name="Mcglynn S.E."/>
            <person name="Fischer W."/>
        </authorList>
    </citation>
    <scope>NUCLEOTIDE SEQUENCE [LARGE SCALE GENOMIC DNA]</scope>
    <source>
        <strain evidence="2">JP3_7</strain>
    </source>
</reference>
<dbReference type="GO" id="GO:0005829">
    <property type="term" value="C:cytosol"/>
    <property type="evidence" value="ECO:0007669"/>
    <property type="project" value="TreeGrafter"/>
</dbReference>
<name>A0A2M8QBU0_9CHLR</name>
<dbReference type="SUPFAM" id="SSF51430">
    <property type="entry name" value="NAD(P)-linked oxidoreductase"/>
    <property type="match status" value="1"/>
</dbReference>
<dbReference type="EMBL" id="PGTN01000057">
    <property type="protein sequence ID" value="PJF47271.1"/>
    <property type="molecule type" value="Genomic_DNA"/>
</dbReference>
<organism evidence="2 3">
    <name type="scientific">Candidatus Thermofonsia Clade 3 bacterium</name>
    <dbReference type="NCBI Taxonomy" id="2364212"/>
    <lineage>
        <taxon>Bacteria</taxon>
        <taxon>Bacillati</taxon>
        <taxon>Chloroflexota</taxon>
        <taxon>Candidatus Thermofontia</taxon>
        <taxon>Candidatus Thermofonsia Clade 3</taxon>
    </lineage>
</organism>
<proteinExistence type="predicted"/>
<dbReference type="InterPro" id="IPR023210">
    <property type="entry name" value="NADP_OxRdtase_dom"/>
</dbReference>
<dbReference type="GO" id="GO:0016491">
    <property type="term" value="F:oxidoreductase activity"/>
    <property type="evidence" value="ECO:0007669"/>
    <property type="project" value="InterPro"/>
</dbReference>
<evidence type="ECO:0000259" key="1">
    <source>
        <dbReference type="Pfam" id="PF00248"/>
    </source>
</evidence>
<comment type="caution">
    <text evidence="2">The sequence shown here is derived from an EMBL/GenBank/DDBJ whole genome shotgun (WGS) entry which is preliminary data.</text>
</comment>
<evidence type="ECO:0000313" key="2">
    <source>
        <dbReference type="EMBL" id="PJF47271.1"/>
    </source>
</evidence>
<sequence>MTTNTLPRRRVGRTALEVTHIGLGTAFLLGLDVVREDAPAIATVHAALDQGINFIDTAALYSRGQAERVVGEALRGVPRDRFVIQTKAGRFPKPDGGSYHDYSREAILRSVENSMKLLGVDRLDSVLVHDADGDKFNRGQGASLEDTYFRDALDHAFPTLLELRSQGVIGAVGAGMNQWQMEWEFAKRVDVDCFLLAGRYTLLEQTSLDFLEYCRQRNIAIFLGGVFNSGILATGPREGASYNYAAAPAHVIEKARKIDAVCARYGVPLRVAALHFAMAHPAVVSVVLGAQKPEEVIANVAAAQQTPPAALWADLKREGLIAPEAPTPA</sequence>
<accession>A0A2M8QBU0</accession>